<name>A0A3D9KXM7_MARFU</name>
<dbReference type="RefSeq" id="WP_115870200.1">
    <property type="nucleotide sequence ID" value="NZ_QREG01000029.1"/>
</dbReference>
<comment type="caution">
    <text evidence="2">The sequence shown here is derived from an EMBL/GenBank/DDBJ whole genome shotgun (WGS) entry which is preliminary data.</text>
</comment>
<sequence>MAYDPELALRIRDTFRSLATQDITEKKMFGGLAFLYRGKMTVGIIKDELVVRVMADKMPTVLDQPHTREMDFTKKPMKEFVFVAPQGFEQEQQLLKWIDLGMEHARSKAG</sequence>
<dbReference type="InterPro" id="IPR007076">
    <property type="entry name" value="TfoX_N"/>
</dbReference>
<accession>A0A3D9KXM7</accession>
<dbReference type="Proteomes" id="UP000256779">
    <property type="component" value="Unassembled WGS sequence"/>
</dbReference>
<evidence type="ECO:0000259" key="1">
    <source>
        <dbReference type="Pfam" id="PF04993"/>
    </source>
</evidence>
<dbReference type="OrthoDB" id="214902at2"/>
<dbReference type="EMBL" id="QREG01000029">
    <property type="protein sequence ID" value="RED92662.1"/>
    <property type="molecule type" value="Genomic_DNA"/>
</dbReference>
<reference evidence="2 3" key="1">
    <citation type="submission" date="2018-07" db="EMBL/GenBank/DDBJ databases">
        <title>Genomic Encyclopedia of Type Strains, Phase IV (KMG-IV): sequencing the most valuable type-strain genomes for metagenomic binning, comparative biology and taxonomic classification.</title>
        <authorList>
            <person name="Goeker M."/>
        </authorList>
    </citation>
    <scope>NUCLEOTIDE SEQUENCE [LARGE SCALE GENOMIC DNA]</scope>
    <source>
        <strain evidence="2 3">DSM 4134</strain>
    </source>
</reference>
<evidence type="ECO:0000313" key="3">
    <source>
        <dbReference type="Proteomes" id="UP000256779"/>
    </source>
</evidence>
<feature type="domain" description="TfoX N-terminal" evidence="1">
    <location>
        <begin position="21"/>
        <end position="105"/>
    </location>
</feature>
<organism evidence="2 3">
    <name type="scientific">Marinoscillum furvescens DSM 4134</name>
    <dbReference type="NCBI Taxonomy" id="1122208"/>
    <lineage>
        <taxon>Bacteria</taxon>
        <taxon>Pseudomonadati</taxon>
        <taxon>Bacteroidota</taxon>
        <taxon>Cytophagia</taxon>
        <taxon>Cytophagales</taxon>
        <taxon>Reichenbachiellaceae</taxon>
        <taxon>Marinoscillum</taxon>
    </lineage>
</organism>
<dbReference type="Gene3D" id="3.30.1460.30">
    <property type="entry name" value="YgaC/TfoX-N like chaperone"/>
    <property type="match status" value="1"/>
</dbReference>
<protein>
    <submittedName>
        <fullName evidence="2">TfoX-like protein</fullName>
    </submittedName>
</protein>
<dbReference type="Pfam" id="PF04993">
    <property type="entry name" value="TfoX_N"/>
    <property type="match status" value="1"/>
</dbReference>
<proteinExistence type="predicted"/>
<keyword evidence="3" id="KW-1185">Reference proteome</keyword>
<gene>
    <name evidence="2" type="ORF">C7460_12949</name>
</gene>
<evidence type="ECO:0000313" key="2">
    <source>
        <dbReference type="EMBL" id="RED92662.1"/>
    </source>
</evidence>
<dbReference type="AlphaFoldDB" id="A0A3D9KXM7"/>
<dbReference type="SUPFAM" id="SSF159894">
    <property type="entry name" value="YgaC/TfoX-N like"/>
    <property type="match status" value="1"/>
</dbReference>